<dbReference type="GO" id="GO:0016787">
    <property type="term" value="F:hydrolase activity"/>
    <property type="evidence" value="ECO:0007669"/>
    <property type="project" value="InterPro"/>
</dbReference>
<protein>
    <recommendedName>
        <fullName evidence="1">3-keto-alpha-glucoside-1,2-lyase/3-keto-2-hydroxy-glucal hydratase domain-containing protein</fullName>
    </recommendedName>
</protein>
<name>A0A1W2C4X0_9FLAO</name>
<dbReference type="AlphaFoldDB" id="A0A1W2C4X0"/>
<proteinExistence type="predicted"/>
<dbReference type="EMBL" id="FWXO01000005">
    <property type="protein sequence ID" value="SMC80054.1"/>
    <property type="molecule type" value="Genomic_DNA"/>
</dbReference>
<accession>A0A1W2C4X0</accession>
<keyword evidence="3" id="KW-1185">Reference proteome</keyword>
<dbReference type="Gene3D" id="2.60.120.560">
    <property type="entry name" value="Exo-inulinase, domain 1"/>
    <property type="match status" value="1"/>
</dbReference>
<gene>
    <name evidence="2" type="ORF">SAMN05660703_2818</name>
</gene>
<evidence type="ECO:0000313" key="3">
    <source>
        <dbReference type="Proteomes" id="UP000192360"/>
    </source>
</evidence>
<dbReference type="InterPro" id="IPR010496">
    <property type="entry name" value="AL/BT2_dom"/>
</dbReference>
<evidence type="ECO:0000259" key="1">
    <source>
        <dbReference type="Pfam" id="PF06439"/>
    </source>
</evidence>
<reference evidence="3" key="1">
    <citation type="submission" date="2017-04" db="EMBL/GenBank/DDBJ databases">
        <authorList>
            <person name="Varghese N."/>
            <person name="Submissions S."/>
        </authorList>
    </citation>
    <scope>NUCLEOTIDE SEQUENCE [LARGE SCALE GENOMIC DNA]</scope>
    <source>
        <strain evidence="3">DSM 21164</strain>
    </source>
</reference>
<evidence type="ECO:0000313" key="2">
    <source>
        <dbReference type="EMBL" id="SMC80054.1"/>
    </source>
</evidence>
<dbReference type="OrthoDB" id="929868at2"/>
<organism evidence="2 3">
    <name type="scientific">Cellulophaga tyrosinoxydans</name>
    <dbReference type="NCBI Taxonomy" id="504486"/>
    <lineage>
        <taxon>Bacteria</taxon>
        <taxon>Pseudomonadati</taxon>
        <taxon>Bacteroidota</taxon>
        <taxon>Flavobacteriia</taxon>
        <taxon>Flavobacteriales</taxon>
        <taxon>Flavobacteriaceae</taxon>
        <taxon>Cellulophaga</taxon>
    </lineage>
</organism>
<feature type="domain" description="3-keto-alpha-glucoside-1,2-lyase/3-keto-2-hydroxy-glucal hydratase" evidence="1">
    <location>
        <begin position="30"/>
        <end position="250"/>
    </location>
</feature>
<dbReference type="STRING" id="504486.SAMN05660703_2818"/>
<dbReference type="Proteomes" id="UP000192360">
    <property type="component" value="Unassembled WGS sequence"/>
</dbReference>
<sequence>MRVIIYLAISLFVCLSSCKTIKVSKEKETKFQSIFNGKNLDGWYGDPTYWRIENGILIGEVTPETILKRNSFIIFEKQQPKNFELKLEYRISKSGNSGINYRSEKIDNLPYALKGYQCDIDGENKYTGQNYEEKKRTTLAYMGETVSIPQMPDSITEDNIRKNVIKNSWQTRTVTKTIAKKVLESSINQNDWNSVHLKVNGNKMQHYINGVLFSEVTDLDDINRSEKGFIGVQVHVGPPMLVEYKNIKLKMLQ</sequence>
<dbReference type="Pfam" id="PF06439">
    <property type="entry name" value="3keto-disac_hyd"/>
    <property type="match status" value="1"/>
</dbReference>